<evidence type="ECO:0000256" key="1">
    <source>
        <dbReference type="SAM" id="Coils"/>
    </source>
</evidence>
<comment type="caution">
    <text evidence="2">The sequence shown here is derived from an EMBL/GenBank/DDBJ whole genome shotgun (WGS) entry which is preliminary data.</text>
</comment>
<proteinExistence type="predicted"/>
<keyword evidence="1" id="KW-0175">Coiled coil</keyword>
<dbReference type="Proteomes" id="UP000006160">
    <property type="component" value="Unassembled WGS sequence"/>
</dbReference>
<dbReference type="EMBL" id="ACSJ01000017">
    <property type="protein sequence ID" value="EES90288.1"/>
    <property type="molecule type" value="Genomic_DNA"/>
</dbReference>
<evidence type="ECO:0000313" key="3">
    <source>
        <dbReference type="Proteomes" id="UP000006160"/>
    </source>
</evidence>
<dbReference type="AlphaFoldDB" id="A0A9P2G5H1"/>
<reference evidence="2 3" key="1">
    <citation type="submission" date="2009-10" db="EMBL/GenBank/DDBJ databases">
        <authorList>
            <person name="Shrivastava S."/>
            <person name="Brinkac L.B."/>
            <person name="Brown J.L."/>
            <person name="Bruce D.B."/>
            <person name="Detter C."/>
            <person name="Green L.D."/>
            <person name="Munk C.A."/>
            <person name="Rogers Y.C."/>
            <person name="Tapia R."/>
            <person name="Saunders E.S."/>
            <person name="Sims D.R."/>
            <person name="Smith L.A."/>
            <person name="Smith T.J."/>
            <person name="Sutton G."/>
            <person name="Brettin T."/>
        </authorList>
    </citation>
    <scope>NUCLEOTIDE SEQUENCE [LARGE SCALE GENOMIC DNA]</scope>
    <source>
        <strain evidence="3">D str. 1873</strain>
    </source>
</reference>
<gene>
    <name evidence="2" type="ORF">CLG_B2287</name>
</gene>
<organism evidence="2 3">
    <name type="scientific">Clostridium botulinum D str. 1873</name>
    <dbReference type="NCBI Taxonomy" id="592027"/>
    <lineage>
        <taxon>Bacteria</taxon>
        <taxon>Bacillati</taxon>
        <taxon>Bacillota</taxon>
        <taxon>Clostridia</taxon>
        <taxon>Eubacteriales</taxon>
        <taxon>Clostridiaceae</taxon>
        <taxon>Clostridium</taxon>
    </lineage>
</organism>
<sequence>MTSYTSYDEIFTCFLDNCGIDTDNLPKSNEGKYQLIHNAIIHYNTVIDESYTNLNYDDEKEQVNILLDNNQLLLLAYCLRYSYLENELIEFEELWQPFQKEVGQKFYREQLQGRESTLARTQNKINELLNNMEDFDYN</sequence>
<evidence type="ECO:0000313" key="2">
    <source>
        <dbReference type="EMBL" id="EES90288.1"/>
    </source>
</evidence>
<protein>
    <submittedName>
        <fullName evidence="2">Conserved hypothetical phage-related protein</fullName>
    </submittedName>
</protein>
<accession>A0A9P2G5H1</accession>
<name>A0A9P2G5H1_CLOBO</name>
<feature type="coiled-coil region" evidence="1">
    <location>
        <begin position="111"/>
        <end position="138"/>
    </location>
</feature>